<proteinExistence type="predicted"/>
<organism evidence="5 6">
    <name type="scientific">Adhaeretor mobilis</name>
    <dbReference type="NCBI Taxonomy" id="1930276"/>
    <lineage>
        <taxon>Bacteria</taxon>
        <taxon>Pseudomonadati</taxon>
        <taxon>Planctomycetota</taxon>
        <taxon>Planctomycetia</taxon>
        <taxon>Pirellulales</taxon>
        <taxon>Lacipirellulaceae</taxon>
        <taxon>Adhaeretor</taxon>
    </lineage>
</organism>
<sequence length="126" mass="13406">MNGSHSHAEQHRSDQIGWLRAANDGMVSVSSLIIGVAANTERSTILLWVIAGLVPGAMSMAAGEYVSVSSQADAEEADRKQELDKKRGAFYFSVACRSHHQKSGQESLLNFATLKNLTAGQASSGT</sequence>
<dbReference type="PANTHER" id="PTHR31851">
    <property type="entry name" value="FE(2+)/MN(2+) TRANSPORTER PCL1"/>
    <property type="match status" value="1"/>
</dbReference>
<keyword evidence="6" id="KW-1185">Reference proteome</keyword>
<dbReference type="InterPro" id="IPR008217">
    <property type="entry name" value="Ccc1_fam"/>
</dbReference>
<dbReference type="GO" id="GO:0012505">
    <property type="term" value="C:endomembrane system"/>
    <property type="evidence" value="ECO:0007669"/>
    <property type="project" value="UniProtKB-SubCell"/>
</dbReference>
<protein>
    <submittedName>
        <fullName evidence="5">VIT family protein</fullName>
    </submittedName>
</protein>
<evidence type="ECO:0000256" key="1">
    <source>
        <dbReference type="ARBA" id="ARBA00004127"/>
    </source>
</evidence>
<gene>
    <name evidence="5" type="ORF">HG15A2_04350</name>
</gene>
<accession>A0A517MQL3</accession>
<evidence type="ECO:0000256" key="2">
    <source>
        <dbReference type="ARBA" id="ARBA00022692"/>
    </source>
</evidence>
<evidence type="ECO:0000256" key="4">
    <source>
        <dbReference type="ARBA" id="ARBA00023136"/>
    </source>
</evidence>
<keyword evidence="4" id="KW-0472">Membrane</keyword>
<dbReference type="OrthoDB" id="188924at2"/>
<dbReference type="GO" id="GO:0030026">
    <property type="term" value="P:intracellular manganese ion homeostasis"/>
    <property type="evidence" value="ECO:0007669"/>
    <property type="project" value="InterPro"/>
</dbReference>
<reference evidence="5 6" key="1">
    <citation type="submission" date="2019-02" db="EMBL/GenBank/DDBJ databases">
        <title>Deep-cultivation of Planctomycetes and their phenomic and genomic characterization uncovers novel biology.</title>
        <authorList>
            <person name="Wiegand S."/>
            <person name="Jogler M."/>
            <person name="Boedeker C."/>
            <person name="Pinto D."/>
            <person name="Vollmers J."/>
            <person name="Rivas-Marin E."/>
            <person name="Kohn T."/>
            <person name="Peeters S.H."/>
            <person name="Heuer A."/>
            <person name="Rast P."/>
            <person name="Oberbeckmann S."/>
            <person name="Bunk B."/>
            <person name="Jeske O."/>
            <person name="Meyerdierks A."/>
            <person name="Storesund J.E."/>
            <person name="Kallscheuer N."/>
            <person name="Luecker S."/>
            <person name="Lage O.M."/>
            <person name="Pohl T."/>
            <person name="Merkel B.J."/>
            <person name="Hornburger P."/>
            <person name="Mueller R.-W."/>
            <person name="Bruemmer F."/>
            <person name="Labrenz M."/>
            <person name="Spormann A.M."/>
            <person name="Op den Camp H."/>
            <person name="Overmann J."/>
            <person name="Amann R."/>
            <person name="Jetten M.S.M."/>
            <person name="Mascher T."/>
            <person name="Medema M.H."/>
            <person name="Devos D.P."/>
            <person name="Kaster A.-K."/>
            <person name="Ovreas L."/>
            <person name="Rohde M."/>
            <person name="Galperin M.Y."/>
            <person name="Jogler C."/>
        </authorList>
    </citation>
    <scope>NUCLEOTIDE SEQUENCE [LARGE SCALE GENOMIC DNA]</scope>
    <source>
        <strain evidence="5 6">HG15A2</strain>
    </source>
</reference>
<evidence type="ECO:0000256" key="3">
    <source>
        <dbReference type="ARBA" id="ARBA00022989"/>
    </source>
</evidence>
<dbReference type="RefSeq" id="WP_145057347.1">
    <property type="nucleotide sequence ID" value="NZ_CP036263.1"/>
</dbReference>
<evidence type="ECO:0000313" key="6">
    <source>
        <dbReference type="Proteomes" id="UP000319852"/>
    </source>
</evidence>
<dbReference type="Proteomes" id="UP000319852">
    <property type="component" value="Chromosome"/>
</dbReference>
<name>A0A517MQL3_9BACT</name>
<dbReference type="EMBL" id="CP036263">
    <property type="protein sequence ID" value="QDS97175.1"/>
    <property type="molecule type" value="Genomic_DNA"/>
</dbReference>
<keyword evidence="3" id="KW-1133">Transmembrane helix</keyword>
<dbReference type="GO" id="GO:0005384">
    <property type="term" value="F:manganese ion transmembrane transporter activity"/>
    <property type="evidence" value="ECO:0007669"/>
    <property type="project" value="InterPro"/>
</dbReference>
<dbReference type="KEGG" id="amob:HG15A2_04350"/>
<keyword evidence="2" id="KW-0812">Transmembrane</keyword>
<evidence type="ECO:0000313" key="5">
    <source>
        <dbReference type="EMBL" id="QDS97175.1"/>
    </source>
</evidence>
<dbReference type="Pfam" id="PF01988">
    <property type="entry name" value="VIT1"/>
    <property type="match status" value="1"/>
</dbReference>
<dbReference type="AlphaFoldDB" id="A0A517MQL3"/>
<comment type="subcellular location">
    <subcellularLocation>
        <location evidence="1">Endomembrane system</location>
        <topology evidence="1">Multi-pass membrane protein</topology>
    </subcellularLocation>
</comment>